<dbReference type="Gene3D" id="3.40.50.720">
    <property type="entry name" value="NAD(P)-binding Rossmann-like Domain"/>
    <property type="match status" value="1"/>
</dbReference>
<keyword evidence="7" id="KW-0576">Peroxisome</keyword>
<sequence length="280" mass="30135">MSLKNTVVFITGGSRGIGEAIAIRLAKEGASIAIAAKTADPNSKLPGTIYSAAAAIEKAGGKALPLQCDIRDEEQVKQAISKTVETFGGLDILINNASAIFLAPTGKTEAKRYDLMHSINGRGTWLVTKTALPYLLKSKNPRVLTLSPPLDMNPKWFESHVAYTMAKYNMSMLVIGHASEFAPMGIAVNGLWPYTVIQTAALNMINGQKAKPNLRTPEIMADAALVILQKPSSFTGNLCIDEVVLREAGVRDFSKYALTPGTRDEDMELDGFLGDAEHAR</sequence>
<evidence type="ECO:0000256" key="7">
    <source>
        <dbReference type="ARBA" id="ARBA00023140"/>
    </source>
</evidence>
<dbReference type="SUPFAM" id="SSF51735">
    <property type="entry name" value="NAD(P)-binding Rossmann-fold domains"/>
    <property type="match status" value="1"/>
</dbReference>
<evidence type="ECO:0000256" key="1">
    <source>
        <dbReference type="ARBA" id="ARBA00004173"/>
    </source>
</evidence>
<dbReference type="OrthoDB" id="5327538at2759"/>
<keyword evidence="10" id="KW-1185">Reference proteome</keyword>
<dbReference type="InterPro" id="IPR036291">
    <property type="entry name" value="NAD(P)-bd_dom_sf"/>
</dbReference>
<organism evidence="9 10">
    <name type="scientific">Coemansia brasiliensis</name>
    <dbReference type="NCBI Taxonomy" id="2650707"/>
    <lineage>
        <taxon>Eukaryota</taxon>
        <taxon>Fungi</taxon>
        <taxon>Fungi incertae sedis</taxon>
        <taxon>Zoopagomycota</taxon>
        <taxon>Kickxellomycotina</taxon>
        <taxon>Kickxellomycetes</taxon>
        <taxon>Kickxellales</taxon>
        <taxon>Kickxellaceae</taxon>
        <taxon>Coemansia</taxon>
    </lineage>
</organism>
<dbReference type="NCBIfam" id="NF006133">
    <property type="entry name" value="PRK08278.1"/>
    <property type="match status" value="1"/>
</dbReference>
<evidence type="ECO:0000256" key="2">
    <source>
        <dbReference type="ARBA" id="ARBA00004275"/>
    </source>
</evidence>
<comment type="similarity">
    <text evidence="3">Belongs to the short-chain dehydrogenases/reductases (SDR) family.</text>
</comment>
<dbReference type="InterPro" id="IPR002347">
    <property type="entry name" value="SDR_fam"/>
</dbReference>
<reference evidence="9" key="1">
    <citation type="submission" date="2022-07" db="EMBL/GenBank/DDBJ databases">
        <title>Phylogenomic reconstructions and comparative analyses of Kickxellomycotina fungi.</title>
        <authorList>
            <person name="Reynolds N.K."/>
            <person name="Stajich J.E."/>
            <person name="Barry K."/>
            <person name="Grigoriev I.V."/>
            <person name="Crous P."/>
            <person name="Smith M.E."/>
        </authorList>
    </citation>
    <scope>NUCLEOTIDE SEQUENCE</scope>
    <source>
        <strain evidence="9">NRRL 1566</strain>
    </source>
</reference>
<dbReference type="GO" id="GO:0005739">
    <property type="term" value="C:mitochondrion"/>
    <property type="evidence" value="ECO:0007669"/>
    <property type="project" value="UniProtKB-SubCell"/>
</dbReference>
<gene>
    <name evidence="9" type="ORF">IWW36_004352</name>
</gene>
<proteinExistence type="inferred from homology"/>
<evidence type="ECO:0000313" key="10">
    <source>
        <dbReference type="Proteomes" id="UP001139887"/>
    </source>
</evidence>
<evidence type="ECO:0000313" key="9">
    <source>
        <dbReference type="EMBL" id="KAJ2846441.1"/>
    </source>
</evidence>
<dbReference type="InterPro" id="IPR051935">
    <property type="entry name" value="HSDL2"/>
</dbReference>
<dbReference type="Pfam" id="PF00106">
    <property type="entry name" value="adh_short"/>
    <property type="match status" value="1"/>
</dbReference>
<evidence type="ECO:0000256" key="4">
    <source>
        <dbReference type="ARBA" id="ARBA00022857"/>
    </source>
</evidence>
<dbReference type="AlphaFoldDB" id="A0A9W8I3I0"/>
<dbReference type="PANTHER" id="PTHR42808:SF3">
    <property type="entry name" value="HYDROXYSTEROID DEHYDROGENASE-LIKE PROTEIN 2"/>
    <property type="match status" value="1"/>
</dbReference>
<evidence type="ECO:0000256" key="6">
    <source>
        <dbReference type="ARBA" id="ARBA00023128"/>
    </source>
</evidence>
<dbReference type="GO" id="GO:0016491">
    <property type="term" value="F:oxidoreductase activity"/>
    <property type="evidence" value="ECO:0007669"/>
    <property type="project" value="UniProtKB-KW"/>
</dbReference>
<evidence type="ECO:0000256" key="8">
    <source>
        <dbReference type="ARBA" id="ARBA00040243"/>
    </source>
</evidence>
<comment type="caution">
    <text evidence="9">The sequence shown here is derived from an EMBL/GenBank/DDBJ whole genome shotgun (WGS) entry which is preliminary data.</text>
</comment>
<keyword evidence="6" id="KW-0496">Mitochondrion</keyword>
<accession>A0A9W8I3I0</accession>
<dbReference type="FunFam" id="3.40.50.720:FF:000301">
    <property type="entry name" value="Hydroxysteroid dehydrogenase like 2"/>
    <property type="match status" value="1"/>
</dbReference>
<dbReference type="Proteomes" id="UP001139887">
    <property type="component" value="Unassembled WGS sequence"/>
</dbReference>
<dbReference type="EMBL" id="JANBUW010000538">
    <property type="protein sequence ID" value="KAJ2846441.1"/>
    <property type="molecule type" value="Genomic_DNA"/>
</dbReference>
<evidence type="ECO:0000256" key="5">
    <source>
        <dbReference type="ARBA" id="ARBA00023002"/>
    </source>
</evidence>
<comment type="subcellular location">
    <subcellularLocation>
        <location evidence="1">Mitochondrion</location>
    </subcellularLocation>
    <subcellularLocation>
        <location evidence="2">Peroxisome</location>
    </subcellularLocation>
</comment>
<name>A0A9W8I3I0_9FUNG</name>
<dbReference type="PRINTS" id="PR00081">
    <property type="entry name" value="GDHRDH"/>
</dbReference>
<dbReference type="PANTHER" id="PTHR42808">
    <property type="entry name" value="HYDROXYSTEROID DEHYDROGENASE-LIKE PROTEIN 2"/>
    <property type="match status" value="1"/>
</dbReference>
<feature type="non-terminal residue" evidence="9">
    <location>
        <position position="280"/>
    </location>
</feature>
<keyword evidence="4" id="KW-0521">NADP</keyword>
<dbReference type="GO" id="GO:0005777">
    <property type="term" value="C:peroxisome"/>
    <property type="evidence" value="ECO:0007669"/>
    <property type="project" value="UniProtKB-SubCell"/>
</dbReference>
<protein>
    <recommendedName>
        <fullName evidence="8">Hydroxysteroid dehydrogenase-like protein 2</fullName>
    </recommendedName>
</protein>
<evidence type="ECO:0000256" key="3">
    <source>
        <dbReference type="ARBA" id="ARBA00006484"/>
    </source>
</evidence>
<keyword evidence="5" id="KW-0560">Oxidoreductase</keyword>